<feature type="transmembrane region" description="Helical" evidence="1">
    <location>
        <begin position="124"/>
        <end position="144"/>
    </location>
</feature>
<keyword evidence="1" id="KW-1133">Transmembrane helix</keyword>
<protein>
    <recommendedName>
        <fullName evidence="2">MHYT domain-containing protein</fullName>
    </recommendedName>
</protein>
<evidence type="ECO:0000259" key="2">
    <source>
        <dbReference type="PROSITE" id="PS50924"/>
    </source>
</evidence>
<organism evidence="3 4">
    <name type="scientific">Phytoactinopolyspora halophila</name>
    <dbReference type="NCBI Taxonomy" id="1981511"/>
    <lineage>
        <taxon>Bacteria</taxon>
        <taxon>Bacillati</taxon>
        <taxon>Actinomycetota</taxon>
        <taxon>Actinomycetes</taxon>
        <taxon>Jiangellales</taxon>
        <taxon>Jiangellaceae</taxon>
        <taxon>Phytoactinopolyspora</taxon>
    </lineage>
</organism>
<dbReference type="PANTHER" id="PTHR35152">
    <property type="entry name" value="DOMAIN SIGNALLING PROTEIN, PUTATIVE (AFU_ORTHOLOGUE AFUA_5G11310)-RELATED"/>
    <property type="match status" value="1"/>
</dbReference>
<feature type="transmembrane region" description="Helical" evidence="1">
    <location>
        <begin position="195"/>
        <end position="216"/>
    </location>
</feature>
<dbReference type="PROSITE" id="PS50924">
    <property type="entry name" value="MHYT"/>
    <property type="match status" value="1"/>
</dbReference>
<dbReference type="Proteomes" id="UP000250462">
    <property type="component" value="Unassembled WGS sequence"/>
</dbReference>
<sequence length="241" mass="24664">MACVGAGLGLRCMVRAAEVTGAAKYSWLATSAVAVGSGIWIMHLIVILGFGLEGSPVRYDVPLTLLSLLAAILLVGVGLFAVGYSTSFVRGLLIGGVACGLGIAAMHYIGMAGMRFHGTMSHDATLVGVSIGIAIGAATLALWLSLHVRGFRGTVIAALVMGAAATVTEYTGIVAIQVAIVPGTSVLPGASAVEFLFPFIVIFGSFLFLSSAFVALSPFRHERDAAAPTSATRGRDSHLVS</sequence>
<dbReference type="EMBL" id="QMIG01000019">
    <property type="protein sequence ID" value="RAW11653.1"/>
    <property type="molecule type" value="Genomic_DNA"/>
</dbReference>
<gene>
    <name evidence="3" type="ORF">DPM12_16140</name>
</gene>
<dbReference type="PANTHER" id="PTHR35152:SF1">
    <property type="entry name" value="DOMAIN SIGNALLING PROTEIN, PUTATIVE (AFU_ORTHOLOGUE AFUA_5G11310)-RELATED"/>
    <property type="match status" value="1"/>
</dbReference>
<dbReference type="OrthoDB" id="3763366at2"/>
<feature type="transmembrane region" description="Helical" evidence="1">
    <location>
        <begin position="88"/>
        <end position="112"/>
    </location>
</feature>
<keyword evidence="1" id="KW-0472">Membrane</keyword>
<feature type="transmembrane region" description="Helical" evidence="1">
    <location>
        <begin position="26"/>
        <end position="51"/>
    </location>
</feature>
<keyword evidence="1" id="KW-0812">Transmembrane</keyword>
<comment type="caution">
    <text evidence="3">The sequence shown here is derived from an EMBL/GenBank/DDBJ whole genome shotgun (WGS) entry which is preliminary data.</text>
</comment>
<dbReference type="GO" id="GO:0016020">
    <property type="term" value="C:membrane"/>
    <property type="evidence" value="ECO:0007669"/>
    <property type="project" value="UniProtKB-UniRule"/>
</dbReference>
<feature type="transmembrane region" description="Helical" evidence="1">
    <location>
        <begin position="63"/>
        <end position="82"/>
    </location>
</feature>
<evidence type="ECO:0000313" key="3">
    <source>
        <dbReference type="EMBL" id="RAW11653.1"/>
    </source>
</evidence>
<evidence type="ECO:0000313" key="4">
    <source>
        <dbReference type="Proteomes" id="UP000250462"/>
    </source>
</evidence>
<proteinExistence type="predicted"/>
<name>A0A329QGU1_9ACTN</name>
<comment type="caution">
    <text evidence="1">Lacks conserved residue(s) required for the propagation of feature annotation.</text>
</comment>
<dbReference type="InterPro" id="IPR005330">
    <property type="entry name" value="MHYT_dom"/>
</dbReference>
<accession>A0A329QGU1</accession>
<reference evidence="3 4" key="1">
    <citation type="submission" date="2018-06" db="EMBL/GenBank/DDBJ databases">
        <title>Phytoactinopolyspora halophila sp. nov., a novel halophilic actinomycete isolated from a saline soil in China.</title>
        <authorList>
            <person name="Tang S.-K."/>
        </authorList>
    </citation>
    <scope>NUCLEOTIDE SEQUENCE [LARGE SCALE GENOMIC DNA]</scope>
    <source>
        <strain evidence="3 4">YIM 96934</strain>
    </source>
</reference>
<keyword evidence="4" id="KW-1185">Reference proteome</keyword>
<feature type="domain" description="MHYT" evidence="2">
    <location>
        <begin position="1"/>
        <end position="179"/>
    </location>
</feature>
<dbReference type="AlphaFoldDB" id="A0A329QGU1"/>
<dbReference type="Pfam" id="PF03707">
    <property type="entry name" value="MHYT"/>
    <property type="match status" value="2"/>
</dbReference>
<evidence type="ECO:0000256" key="1">
    <source>
        <dbReference type="PROSITE-ProRule" id="PRU00244"/>
    </source>
</evidence>